<organism evidence="1 2">
    <name type="scientific">Naganishia onofrii</name>
    <dbReference type="NCBI Taxonomy" id="1851511"/>
    <lineage>
        <taxon>Eukaryota</taxon>
        <taxon>Fungi</taxon>
        <taxon>Dikarya</taxon>
        <taxon>Basidiomycota</taxon>
        <taxon>Agaricomycotina</taxon>
        <taxon>Tremellomycetes</taxon>
        <taxon>Filobasidiales</taxon>
        <taxon>Filobasidiaceae</taxon>
        <taxon>Naganishia</taxon>
    </lineage>
</organism>
<comment type="caution">
    <text evidence="1">The sequence shown here is derived from an EMBL/GenBank/DDBJ whole genome shotgun (WGS) entry which is preliminary data.</text>
</comment>
<protein>
    <submittedName>
        <fullName evidence="1">Uncharacterized protein</fullName>
    </submittedName>
</protein>
<accession>A0ACC2XVW5</accession>
<sequence length="661" mass="72763">MTARPINRTMIGSNGQLGLSDSIMMQEKARYEDFRRQHAKQNRDLVSFYASVRVNTQRLEEIQNLKAEKDGLQAIILEERAEKAALASELKLLKQELAQVRSSSTREALDAILAVVPTLRQLREKLDNSPASLFEHKRLASGNRYVRVDPYEDRQFVAASGQTNLADLTERTERETESDSGSTPGVLDPRTARGWSTSASPQRNTLDLAVHRRRSVTAQERPTPPVRAEESPAYMVPIPLQMEAPTATQPRNRRISGTKTPRTSSAPSEASASISPVPAIMEAVPEMTFTAVPITAPITTSTKRQRTSSASDKRVAPRNNSAGEAEKVEPKQSVRLRTTLSAVVNSAPARGKKEEVILEPVEQVESENENQQDPSSSRRKERTEHESTLINMAGRKSVEAAEVEETNVDEDEDGENGGRQTRRARKSVNYKEPSLHTKMRKPDGKLAIPPSSATKSRTPSRHRSQSAETPTPTAMPHIPAPNFGISIAEKEEDEALTGLMRLQEKLARKEIAHQVELTQAAVRRKSVLPKSGRDGIPIRDSGKVASLVAQNRTALVYNGVGNQSTAKEDINRQQEIDSAAPYQATDHESTSSRRRLAQLSINTVPISEDHIITARGMVESKIIVGGKDAVPRLGGENVADSATQKAKLGRRRSSLFRPSDI</sequence>
<name>A0ACC2XVW5_9TREE</name>
<keyword evidence="2" id="KW-1185">Reference proteome</keyword>
<reference evidence="1" key="1">
    <citation type="submission" date="2023-04" db="EMBL/GenBank/DDBJ databases">
        <title>Draft Genome sequencing of Naganishia species isolated from polar environments using Oxford Nanopore Technology.</title>
        <authorList>
            <person name="Leo P."/>
            <person name="Venkateswaran K."/>
        </authorList>
    </citation>
    <scope>NUCLEOTIDE SEQUENCE</scope>
    <source>
        <strain evidence="1">DBVPG 5303</strain>
    </source>
</reference>
<gene>
    <name evidence="1" type="ORF">QFC24_000344</name>
</gene>
<evidence type="ECO:0000313" key="1">
    <source>
        <dbReference type="EMBL" id="KAJ9128053.1"/>
    </source>
</evidence>
<dbReference type="EMBL" id="JASBWV010000001">
    <property type="protein sequence ID" value="KAJ9128053.1"/>
    <property type="molecule type" value="Genomic_DNA"/>
</dbReference>
<dbReference type="Proteomes" id="UP001234202">
    <property type="component" value="Unassembled WGS sequence"/>
</dbReference>
<evidence type="ECO:0000313" key="2">
    <source>
        <dbReference type="Proteomes" id="UP001234202"/>
    </source>
</evidence>
<proteinExistence type="predicted"/>